<gene>
    <name evidence="3" type="ORF">FSB_LOCUS21676</name>
</gene>
<keyword evidence="2" id="KW-1133">Transmembrane helix</keyword>
<evidence type="ECO:0000256" key="2">
    <source>
        <dbReference type="SAM" id="Phobius"/>
    </source>
</evidence>
<feature type="region of interest" description="Disordered" evidence="1">
    <location>
        <begin position="22"/>
        <end position="74"/>
    </location>
</feature>
<feature type="transmembrane region" description="Helical" evidence="2">
    <location>
        <begin position="138"/>
        <end position="157"/>
    </location>
</feature>
<feature type="compositionally biased region" description="Basic and acidic residues" evidence="1">
    <location>
        <begin position="22"/>
        <end position="49"/>
    </location>
</feature>
<evidence type="ECO:0000256" key="1">
    <source>
        <dbReference type="SAM" id="MobiDB-lite"/>
    </source>
</evidence>
<proteinExistence type="predicted"/>
<dbReference type="EMBL" id="OIVN01001424">
    <property type="protein sequence ID" value="SPC93794.1"/>
    <property type="molecule type" value="Genomic_DNA"/>
</dbReference>
<reference evidence="3" key="1">
    <citation type="submission" date="2018-02" db="EMBL/GenBank/DDBJ databases">
        <authorList>
            <person name="Cohen D.B."/>
            <person name="Kent A.D."/>
        </authorList>
    </citation>
    <scope>NUCLEOTIDE SEQUENCE</scope>
</reference>
<organism evidence="3">
    <name type="scientific">Fagus sylvatica</name>
    <name type="common">Beechnut</name>
    <dbReference type="NCBI Taxonomy" id="28930"/>
    <lineage>
        <taxon>Eukaryota</taxon>
        <taxon>Viridiplantae</taxon>
        <taxon>Streptophyta</taxon>
        <taxon>Embryophyta</taxon>
        <taxon>Tracheophyta</taxon>
        <taxon>Spermatophyta</taxon>
        <taxon>Magnoliopsida</taxon>
        <taxon>eudicotyledons</taxon>
        <taxon>Gunneridae</taxon>
        <taxon>Pentapetalae</taxon>
        <taxon>rosids</taxon>
        <taxon>fabids</taxon>
        <taxon>Fagales</taxon>
        <taxon>Fagaceae</taxon>
        <taxon>Fagus</taxon>
    </lineage>
</organism>
<keyword evidence="2" id="KW-0812">Transmembrane</keyword>
<keyword evidence="2" id="KW-0472">Membrane</keyword>
<name>A0A2N9G3X4_FAGSY</name>
<sequence>MEGKKNQSLPVVVMGQDRYVSKRSEIPRSNDISNKHEMSGGDQSVHHGEVVSFNRGHAPPSAPSSCTNIDGIGNHEDEMIDGKCPVVGRVLQVIDPDETGGGGNWLRVKVMVDVEEPYVEAAKLALMVTLRFGPPSSMNVFLTIVTGVVALVTLKLLSRVKNHRPIMQHQKIQSLLGPDHVPDQPRVVEANLVPNHEASPPPNQAPSQTTRSELFEIQLAEIDKEIGFNANQTTTLRQEKRSHLDTIPETTIALSAETAMQLRHAQ</sequence>
<evidence type="ECO:0000313" key="3">
    <source>
        <dbReference type="EMBL" id="SPC93794.1"/>
    </source>
</evidence>
<protein>
    <submittedName>
        <fullName evidence="3">Uncharacterized protein</fullName>
    </submittedName>
</protein>
<accession>A0A2N9G3X4</accession>
<dbReference type="AlphaFoldDB" id="A0A2N9G3X4"/>